<dbReference type="PANTHER" id="PTHR30468">
    <property type="entry name" value="ALPHA-KETOGLUTARATE-DEPENDENT SULFONATE DIOXYGENASE"/>
    <property type="match status" value="1"/>
</dbReference>
<evidence type="ECO:0000256" key="4">
    <source>
        <dbReference type="ARBA" id="ARBA00023002"/>
    </source>
</evidence>
<evidence type="ECO:0000256" key="2">
    <source>
        <dbReference type="ARBA" id="ARBA00022723"/>
    </source>
</evidence>
<dbReference type="Gene3D" id="3.60.130.10">
    <property type="entry name" value="Clavaminate synthase-like"/>
    <property type="match status" value="1"/>
</dbReference>
<dbReference type="Proteomes" id="UP001597183">
    <property type="component" value="Unassembled WGS sequence"/>
</dbReference>
<feature type="domain" description="TauD/TfdA-like" evidence="6">
    <location>
        <begin position="5"/>
        <end position="277"/>
    </location>
</feature>
<dbReference type="InterPro" id="IPR051323">
    <property type="entry name" value="AtsK-like"/>
</dbReference>
<keyword evidence="2" id="KW-0479">Metal-binding</keyword>
<dbReference type="RefSeq" id="WP_317795373.1">
    <property type="nucleotide sequence ID" value="NZ_AP028461.1"/>
</dbReference>
<dbReference type="InterPro" id="IPR042098">
    <property type="entry name" value="TauD-like_sf"/>
</dbReference>
<reference evidence="8" key="1">
    <citation type="journal article" date="2019" name="Int. J. Syst. Evol. Microbiol.">
        <title>The Global Catalogue of Microorganisms (GCM) 10K type strain sequencing project: providing services to taxonomists for standard genome sequencing and annotation.</title>
        <authorList>
            <consortium name="The Broad Institute Genomics Platform"/>
            <consortium name="The Broad Institute Genome Sequencing Center for Infectious Disease"/>
            <person name="Wu L."/>
            <person name="Ma J."/>
        </authorList>
    </citation>
    <scope>NUCLEOTIDE SEQUENCE [LARGE SCALE GENOMIC DNA]</scope>
    <source>
        <strain evidence="8">CCM 7526</strain>
    </source>
</reference>
<evidence type="ECO:0000256" key="5">
    <source>
        <dbReference type="ARBA" id="ARBA00023004"/>
    </source>
</evidence>
<proteinExistence type="inferred from homology"/>
<sequence length="305" mass="32781">MELSISPLAGSFGAQVNHDLSRTEAFAMASALTAALHRFRVLIFPEQHLNHADLLAAASLFGTVDTDVDRRYAVSGFPGITTISNIVEDGTRIGIYDGDQEEEWHADNSFKPRLTLATLLYSVITPTHGGETRFTDATQAHADLPADLRDRIGSLRAVHSIQQLSAQQAAATGGRSSSAAGTLAGRPEVTHPLAPVHPVTGARSLLLGSMVVKSIVGLNQHESDDLLDRLLKHTTSDRYLYGHQWAPGDVVVWDNHAVLHTASPCDSTRHRRLLFRAAVHGPSAVIPKRLTTGTVDSARTTTVSA</sequence>
<name>A0ABW4A4I6_9ACTN</name>
<dbReference type="EMBL" id="JBHTMK010000008">
    <property type="protein sequence ID" value="MFD1365135.1"/>
    <property type="molecule type" value="Genomic_DNA"/>
</dbReference>
<keyword evidence="8" id="KW-1185">Reference proteome</keyword>
<evidence type="ECO:0000256" key="3">
    <source>
        <dbReference type="ARBA" id="ARBA00022964"/>
    </source>
</evidence>
<dbReference type="Pfam" id="PF02668">
    <property type="entry name" value="TauD"/>
    <property type="match status" value="1"/>
</dbReference>
<dbReference type="PANTHER" id="PTHR30468:SF1">
    <property type="entry name" value="ALPHA-KETOGLUTARATE-DEPENDENT SULFONATE DIOXYGENASE"/>
    <property type="match status" value="1"/>
</dbReference>
<keyword evidence="5" id="KW-0408">Iron</keyword>
<dbReference type="SUPFAM" id="SSF51197">
    <property type="entry name" value="Clavaminate synthase-like"/>
    <property type="match status" value="1"/>
</dbReference>
<comment type="similarity">
    <text evidence="1">Belongs to the TfdA dioxygenase family.</text>
</comment>
<dbReference type="InterPro" id="IPR003819">
    <property type="entry name" value="TauD/TfdA-like"/>
</dbReference>
<evidence type="ECO:0000313" key="8">
    <source>
        <dbReference type="Proteomes" id="UP001597183"/>
    </source>
</evidence>
<organism evidence="7 8">
    <name type="scientific">Actinoplanes sichuanensis</name>
    <dbReference type="NCBI Taxonomy" id="512349"/>
    <lineage>
        <taxon>Bacteria</taxon>
        <taxon>Bacillati</taxon>
        <taxon>Actinomycetota</taxon>
        <taxon>Actinomycetes</taxon>
        <taxon>Micromonosporales</taxon>
        <taxon>Micromonosporaceae</taxon>
        <taxon>Actinoplanes</taxon>
    </lineage>
</organism>
<evidence type="ECO:0000256" key="1">
    <source>
        <dbReference type="ARBA" id="ARBA00005896"/>
    </source>
</evidence>
<keyword evidence="4" id="KW-0560">Oxidoreductase</keyword>
<accession>A0ABW4A4I6</accession>
<evidence type="ECO:0000313" key="7">
    <source>
        <dbReference type="EMBL" id="MFD1365135.1"/>
    </source>
</evidence>
<comment type="caution">
    <text evidence="7">The sequence shown here is derived from an EMBL/GenBank/DDBJ whole genome shotgun (WGS) entry which is preliminary data.</text>
</comment>
<keyword evidence="3 7" id="KW-0223">Dioxygenase</keyword>
<evidence type="ECO:0000259" key="6">
    <source>
        <dbReference type="Pfam" id="PF02668"/>
    </source>
</evidence>
<dbReference type="GO" id="GO:0051213">
    <property type="term" value="F:dioxygenase activity"/>
    <property type="evidence" value="ECO:0007669"/>
    <property type="project" value="UniProtKB-KW"/>
</dbReference>
<gene>
    <name evidence="7" type="ORF">ACFQ5G_07240</name>
</gene>
<protein>
    <submittedName>
        <fullName evidence="7">TauD/TfdA dioxygenase family protein</fullName>
    </submittedName>
</protein>